<dbReference type="Proteomes" id="UP000465062">
    <property type="component" value="Chromosome"/>
</dbReference>
<evidence type="ECO:0000313" key="2">
    <source>
        <dbReference type="EMBL" id="QHE59854.1"/>
    </source>
</evidence>
<dbReference type="GO" id="GO:0016020">
    <property type="term" value="C:membrane"/>
    <property type="evidence" value="ECO:0007669"/>
    <property type="project" value="UniProtKB-UniRule"/>
</dbReference>
<organism evidence="2 3">
    <name type="scientific">Rossellomorea vietnamensis</name>
    <dbReference type="NCBI Taxonomy" id="218284"/>
    <lineage>
        <taxon>Bacteria</taxon>
        <taxon>Bacillati</taxon>
        <taxon>Bacillota</taxon>
        <taxon>Bacilli</taxon>
        <taxon>Bacillales</taxon>
        <taxon>Bacillaceae</taxon>
        <taxon>Rossellomorea</taxon>
    </lineage>
</organism>
<gene>
    <name evidence="2" type="ORF">FHE72_01435</name>
</gene>
<proteinExistence type="predicted"/>
<dbReference type="CDD" id="cd06462">
    <property type="entry name" value="Peptidase_S24_S26"/>
    <property type="match status" value="1"/>
</dbReference>
<accession>A0A6I6UAY9</accession>
<keyword evidence="2" id="KW-0378">Hydrolase</keyword>
<protein>
    <recommendedName>
        <fullName evidence="1">Signal peptidase I</fullName>
        <ecNumber evidence="1">3.4.21.89</ecNumber>
    </recommendedName>
</protein>
<dbReference type="InterPro" id="IPR001733">
    <property type="entry name" value="Peptidase_S26B"/>
</dbReference>
<dbReference type="EC" id="3.4.21.89" evidence="1"/>
<dbReference type="GO" id="GO:0006465">
    <property type="term" value="P:signal peptide processing"/>
    <property type="evidence" value="ECO:0007669"/>
    <property type="project" value="UniProtKB-UniRule"/>
</dbReference>
<dbReference type="RefSeq" id="WP_159361012.1">
    <property type="nucleotide sequence ID" value="NZ_CP047394.1"/>
</dbReference>
<reference evidence="2 3" key="1">
    <citation type="submission" date="2019-06" db="EMBL/GenBank/DDBJ databases">
        <title>An operon consisting of a P-type ATPase gene and a transcriptional regular gene given the different cadmium resistance in Bacillus vietamensis 151-6 and Bacillus marisflavi 151-25.</title>
        <authorList>
            <person name="Yu X."/>
        </authorList>
    </citation>
    <scope>NUCLEOTIDE SEQUENCE [LARGE SCALE GENOMIC DNA]</scope>
    <source>
        <strain evidence="2 3">151-6</strain>
    </source>
</reference>
<name>A0A6I6UAY9_9BACI</name>
<evidence type="ECO:0000256" key="1">
    <source>
        <dbReference type="NCBIfam" id="TIGR02228"/>
    </source>
</evidence>
<dbReference type="EMBL" id="CP047394">
    <property type="protein sequence ID" value="QHE59854.1"/>
    <property type="molecule type" value="Genomic_DNA"/>
</dbReference>
<evidence type="ECO:0000313" key="3">
    <source>
        <dbReference type="Proteomes" id="UP000465062"/>
    </source>
</evidence>
<dbReference type="Gene3D" id="2.10.109.10">
    <property type="entry name" value="Umud Fragment, subunit A"/>
    <property type="match status" value="1"/>
</dbReference>
<dbReference type="KEGG" id="bvq:FHE72_01435"/>
<dbReference type="GO" id="GO:0004252">
    <property type="term" value="F:serine-type endopeptidase activity"/>
    <property type="evidence" value="ECO:0007669"/>
    <property type="project" value="UniProtKB-UniRule"/>
</dbReference>
<dbReference type="GO" id="GO:0009003">
    <property type="term" value="F:signal peptidase activity"/>
    <property type="evidence" value="ECO:0007669"/>
    <property type="project" value="UniProtKB-EC"/>
</dbReference>
<dbReference type="AlphaFoldDB" id="A0A6I6UAY9"/>
<sequence>MQVSPQAIQVVKKVIGEHRWIELPAKGTSMYPYIKEGDICTFETCALPDLEKGDVILFHNVQGQLISHRFIKTTMIDGNRYLMCKGDTNFGFDEPILPQQVFGKLMYIKRRNIHSSASAWSAILWREAILRFPSLTHMLRVYVNRKAVRY</sequence>
<dbReference type="NCBIfam" id="TIGR02228">
    <property type="entry name" value="sigpep_I_arch"/>
    <property type="match status" value="1"/>
</dbReference>